<feature type="domain" description="Ribosomal RNA small subunit methyltransferase E methyltransferase" evidence="13">
    <location>
        <begin position="72"/>
        <end position="232"/>
    </location>
</feature>
<comment type="similarity">
    <text evidence="2 12">Belongs to the RNA methyltransferase RsmE family.</text>
</comment>
<evidence type="ECO:0000256" key="2">
    <source>
        <dbReference type="ARBA" id="ARBA00005528"/>
    </source>
</evidence>
<dbReference type="NCBIfam" id="TIGR00046">
    <property type="entry name" value="RsmE family RNA methyltransferase"/>
    <property type="match status" value="1"/>
</dbReference>
<dbReference type="STRING" id="1122209.SAMN02745752_01490"/>
<accession>A0A1K1WPL6</accession>
<gene>
    <name evidence="15" type="ORF">SAMN02745752_01490</name>
</gene>
<evidence type="ECO:0000313" key="16">
    <source>
        <dbReference type="Proteomes" id="UP000182350"/>
    </source>
</evidence>
<dbReference type="NCBIfam" id="NF008692">
    <property type="entry name" value="PRK11713.1-5"/>
    <property type="match status" value="1"/>
</dbReference>
<keyword evidence="8 12" id="KW-0808">Transferase</keyword>
<comment type="function">
    <text evidence="10 12">Specifically methylates the N3 position of the uracil ring of uridine 1498 (m3U1498) in 16S rRNA. Acts on the fully assembled 30S ribosomal subunit.</text>
</comment>
<dbReference type="InterPro" id="IPR029026">
    <property type="entry name" value="tRNA_m1G_MTases_N"/>
</dbReference>
<keyword evidence="6 12" id="KW-0698">rRNA processing</keyword>
<name>A0A1K1WPL6_9GAMM</name>
<evidence type="ECO:0000256" key="6">
    <source>
        <dbReference type="ARBA" id="ARBA00022552"/>
    </source>
</evidence>
<evidence type="ECO:0000256" key="12">
    <source>
        <dbReference type="PIRNR" id="PIRNR015601"/>
    </source>
</evidence>
<dbReference type="Pfam" id="PF04452">
    <property type="entry name" value="Methyltrans_RNA"/>
    <property type="match status" value="1"/>
</dbReference>
<dbReference type="SUPFAM" id="SSF88697">
    <property type="entry name" value="PUA domain-like"/>
    <property type="match status" value="1"/>
</dbReference>
<sequence>MRRFFSPRALAGQQQLELDGQVVRHMIQVLRLQPGEQVQLFDGQCCYLAELLEGNKNRALLQLLQLLDTAPPSPLRSHLGQAISKGDKMDWIIQKATELGVSEITPLYTRYGDVRLKGEREQKKLEHWQQVAISACEQCGRNDLPVIHPPLQLAEWLQHRDEQLKLLLHPHGQSDALARQSVQSVALLIGPEGGLQDEEVTQARQMGFAGLRLGPRILRTETAPLAALTLVQHWWGDFT</sequence>
<evidence type="ECO:0000256" key="9">
    <source>
        <dbReference type="ARBA" id="ARBA00022691"/>
    </source>
</evidence>
<evidence type="ECO:0000313" key="15">
    <source>
        <dbReference type="EMBL" id="SFX39286.1"/>
    </source>
</evidence>
<dbReference type="GO" id="GO:0070475">
    <property type="term" value="P:rRNA base methylation"/>
    <property type="evidence" value="ECO:0007669"/>
    <property type="project" value="TreeGrafter"/>
</dbReference>
<keyword evidence="16" id="KW-1185">Reference proteome</keyword>
<dbReference type="GO" id="GO:0070042">
    <property type="term" value="F:rRNA (uridine-N3-)-methyltransferase activity"/>
    <property type="evidence" value="ECO:0007669"/>
    <property type="project" value="TreeGrafter"/>
</dbReference>
<dbReference type="PANTHER" id="PTHR30027:SF3">
    <property type="entry name" value="16S RRNA (URACIL(1498)-N(3))-METHYLTRANSFERASE"/>
    <property type="match status" value="1"/>
</dbReference>
<keyword evidence="9 12" id="KW-0949">S-adenosyl-L-methionine</keyword>
<evidence type="ECO:0000256" key="8">
    <source>
        <dbReference type="ARBA" id="ARBA00022679"/>
    </source>
</evidence>
<dbReference type="CDD" id="cd18084">
    <property type="entry name" value="RsmE-like"/>
    <property type="match status" value="1"/>
</dbReference>
<comment type="catalytic activity">
    <reaction evidence="11 12">
        <text>uridine(1498) in 16S rRNA + S-adenosyl-L-methionine = N(3)-methyluridine(1498) in 16S rRNA + S-adenosyl-L-homocysteine + H(+)</text>
        <dbReference type="Rhea" id="RHEA:42920"/>
        <dbReference type="Rhea" id="RHEA-COMP:10283"/>
        <dbReference type="Rhea" id="RHEA-COMP:10284"/>
        <dbReference type="ChEBI" id="CHEBI:15378"/>
        <dbReference type="ChEBI" id="CHEBI:57856"/>
        <dbReference type="ChEBI" id="CHEBI:59789"/>
        <dbReference type="ChEBI" id="CHEBI:65315"/>
        <dbReference type="ChEBI" id="CHEBI:74502"/>
        <dbReference type="EC" id="2.1.1.193"/>
    </reaction>
</comment>
<keyword evidence="7 12" id="KW-0489">Methyltransferase</keyword>
<dbReference type="Proteomes" id="UP000182350">
    <property type="component" value="Unassembled WGS sequence"/>
</dbReference>
<proteinExistence type="inferred from homology"/>
<evidence type="ECO:0000256" key="5">
    <source>
        <dbReference type="ARBA" id="ARBA00022490"/>
    </source>
</evidence>
<comment type="subcellular location">
    <subcellularLocation>
        <location evidence="1 12">Cytoplasm</location>
    </subcellularLocation>
</comment>
<dbReference type="EC" id="2.1.1.193" evidence="3 12"/>
<feature type="domain" description="Ribosomal RNA small subunit methyltransferase E PUA-like" evidence="14">
    <location>
        <begin position="18"/>
        <end position="63"/>
    </location>
</feature>
<dbReference type="PIRSF" id="PIRSF015601">
    <property type="entry name" value="MTase_slr0722"/>
    <property type="match status" value="1"/>
</dbReference>
<evidence type="ECO:0000259" key="14">
    <source>
        <dbReference type="Pfam" id="PF20260"/>
    </source>
</evidence>
<protein>
    <recommendedName>
        <fullName evidence="4 12">Ribosomal RNA small subunit methyltransferase E</fullName>
        <ecNumber evidence="3 12">2.1.1.193</ecNumber>
    </recommendedName>
</protein>
<evidence type="ECO:0000256" key="11">
    <source>
        <dbReference type="ARBA" id="ARBA00047944"/>
    </source>
</evidence>
<dbReference type="PANTHER" id="PTHR30027">
    <property type="entry name" value="RIBOSOMAL RNA SMALL SUBUNIT METHYLTRANSFERASE E"/>
    <property type="match status" value="1"/>
</dbReference>
<evidence type="ECO:0000256" key="10">
    <source>
        <dbReference type="ARBA" id="ARBA00025699"/>
    </source>
</evidence>
<keyword evidence="5 12" id="KW-0963">Cytoplasm</keyword>
<dbReference type="InterPro" id="IPR029028">
    <property type="entry name" value="Alpha/beta_knot_MTases"/>
</dbReference>
<organism evidence="15 16">
    <name type="scientific">Marinospirillum alkaliphilum DSM 21637</name>
    <dbReference type="NCBI Taxonomy" id="1122209"/>
    <lineage>
        <taxon>Bacteria</taxon>
        <taxon>Pseudomonadati</taxon>
        <taxon>Pseudomonadota</taxon>
        <taxon>Gammaproteobacteria</taxon>
        <taxon>Oceanospirillales</taxon>
        <taxon>Oceanospirillaceae</taxon>
        <taxon>Marinospirillum</taxon>
    </lineage>
</organism>
<dbReference type="OrthoDB" id="9815641at2"/>
<reference evidence="15 16" key="1">
    <citation type="submission" date="2016-11" db="EMBL/GenBank/DDBJ databases">
        <authorList>
            <person name="Jaros S."/>
            <person name="Januszkiewicz K."/>
            <person name="Wedrychowicz H."/>
        </authorList>
    </citation>
    <scope>NUCLEOTIDE SEQUENCE [LARGE SCALE GENOMIC DNA]</scope>
    <source>
        <strain evidence="15 16">DSM 21637</strain>
    </source>
</reference>
<evidence type="ECO:0000256" key="3">
    <source>
        <dbReference type="ARBA" id="ARBA00012328"/>
    </source>
</evidence>
<dbReference type="InterPro" id="IPR046886">
    <property type="entry name" value="RsmE_MTase_dom"/>
</dbReference>
<dbReference type="GO" id="GO:0005737">
    <property type="term" value="C:cytoplasm"/>
    <property type="evidence" value="ECO:0007669"/>
    <property type="project" value="UniProtKB-SubCell"/>
</dbReference>
<evidence type="ECO:0000259" key="13">
    <source>
        <dbReference type="Pfam" id="PF04452"/>
    </source>
</evidence>
<dbReference type="InterPro" id="IPR046887">
    <property type="entry name" value="RsmE_PUA-like"/>
</dbReference>
<dbReference type="EMBL" id="FPJW01000004">
    <property type="protein sequence ID" value="SFX39286.1"/>
    <property type="molecule type" value="Genomic_DNA"/>
</dbReference>
<evidence type="ECO:0000256" key="7">
    <source>
        <dbReference type="ARBA" id="ARBA00022603"/>
    </source>
</evidence>
<dbReference type="AlphaFoldDB" id="A0A1K1WPL6"/>
<dbReference type="InterPro" id="IPR006700">
    <property type="entry name" value="RsmE"/>
</dbReference>
<dbReference type="InterPro" id="IPR015947">
    <property type="entry name" value="PUA-like_sf"/>
</dbReference>
<dbReference type="SUPFAM" id="SSF75217">
    <property type="entry name" value="alpha/beta knot"/>
    <property type="match status" value="1"/>
</dbReference>
<dbReference type="Pfam" id="PF20260">
    <property type="entry name" value="PUA_4"/>
    <property type="match status" value="1"/>
</dbReference>
<dbReference type="Gene3D" id="3.40.1280.10">
    <property type="match status" value="1"/>
</dbReference>
<evidence type="ECO:0000256" key="4">
    <source>
        <dbReference type="ARBA" id="ARBA00013673"/>
    </source>
</evidence>
<dbReference type="RefSeq" id="WP_072325729.1">
    <property type="nucleotide sequence ID" value="NZ_FPJW01000004.1"/>
</dbReference>
<evidence type="ECO:0000256" key="1">
    <source>
        <dbReference type="ARBA" id="ARBA00004496"/>
    </source>
</evidence>